<keyword evidence="1 2" id="KW-0694">RNA-binding</keyword>
<dbReference type="VEuPathDB" id="FungiDB:UMAG_10477"/>
<dbReference type="InterPro" id="IPR000061">
    <property type="entry name" value="Surp"/>
</dbReference>
<dbReference type="PANTHER" id="PTHR23140:SF0">
    <property type="entry name" value="U2 SNRNP-ASSOCIATED SURP MOTIF-CONTAINING PROTEIN"/>
    <property type="match status" value="1"/>
</dbReference>
<dbReference type="SUPFAM" id="SSF48464">
    <property type="entry name" value="ENTH/VHS domain"/>
    <property type="match status" value="1"/>
</dbReference>
<dbReference type="OrthoDB" id="377209at2759"/>
<dbReference type="SUPFAM" id="SSF54928">
    <property type="entry name" value="RNA-binding domain, RBD"/>
    <property type="match status" value="1"/>
</dbReference>
<feature type="region of interest" description="Disordered" evidence="3">
    <location>
        <begin position="552"/>
        <end position="575"/>
    </location>
</feature>
<dbReference type="InterPro" id="IPR000504">
    <property type="entry name" value="RRM_dom"/>
</dbReference>
<feature type="region of interest" description="Disordered" evidence="3">
    <location>
        <begin position="139"/>
        <end position="168"/>
    </location>
</feature>
<dbReference type="STRING" id="237631.A0A0D1DWZ8"/>
<dbReference type="InterPro" id="IPR008942">
    <property type="entry name" value="ENTH_VHS"/>
</dbReference>
<dbReference type="GO" id="GO:0006396">
    <property type="term" value="P:RNA processing"/>
    <property type="evidence" value="ECO:0007669"/>
    <property type="project" value="InterPro"/>
</dbReference>
<dbReference type="InterPro" id="IPR012677">
    <property type="entry name" value="Nucleotide-bd_a/b_plait_sf"/>
</dbReference>
<evidence type="ECO:0000256" key="2">
    <source>
        <dbReference type="PROSITE-ProRule" id="PRU00176"/>
    </source>
</evidence>
<dbReference type="SMART" id="SM00360">
    <property type="entry name" value="RRM"/>
    <property type="match status" value="1"/>
</dbReference>
<dbReference type="GO" id="GO:0003723">
    <property type="term" value="F:RNA binding"/>
    <property type="evidence" value="ECO:0000318"/>
    <property type="project" value="GO_Central"/>
</dbReference>
<evidence type="ECO:0000313" key="7">
    <source>
        <dbReference type="EMBL" id="KIS68086.1"/>
    </source>
</evidence>
<protein>
    <recommendedName>
        <fullName evidence="9">U2-associated protein SR140</fullName>
    </recommendedName>
</protein>
<dbReference type="Pfam" id="PF04818">
    <property type="entry name" value="CID"/>
    <property type="match status" value="1"/>
</dbReference>
<feature type="compositionally biased region" description="Basic and acidic residues" evidence="3">
    <location>
        <begin position="433"/>
        <end position="443"/>
    </location>
</feature>
<evidence type="ECO:0000313" key="8">
    <source>
        <dbReference type="Proteomes" id="UP000000561"/>
    </source>
</evidence>
<dbReference type="PANTHER" id="PTHR23140">
    <property type="entry name" value="RNA PROCESSING PROTEIN LD23810P"/>
    <property type="match status" value="1"/>
</dbReference>
<evidence type="ECO:0000256" key="3">
    <source>
        <dbReference type="SAM" id="MobiDB-lite"/>
    </source>
</evidence>
<dbReference type="InterPro" id="IPR035979">
    <property type="entry name" value="RBD_domain_sf"/>
</dbReference>
<proteinExistence type="predicted"/>
<feature type="domain" description="SURP motif" evidence="5">
    <location>
        <begin position="490"/>
        <end position="533"/>
    </location>
</feature>
<dbReference type="PROSITE" id="PS51391">
    <property type="entry name" value="CID"/>
    <property type="match status" value="1"/>
</dbReference>
<dbReference type="RefSeq" id="XP_011390301.1">
    <property type="nucleotide sequence ID" value="XM_011391999.1"/>
</dbReference>
<feature type="region of interest" description="Disordered" evidence="3">
    <location>
        <begin position="1"/>
        <end position="106"/>
    </location>
</feature>
<dbReference type="InParanoid" id="A0A0D1DWZ8"/>
<feature type="compositionally biased region" description="Basic and acidic residues" evidence="3">
    <location>
        <begin position="73"/>
        <end position="88"/>
    </location>
</feature>
<dbReference type="GO" id="GO:0005634">
    <property type="term" value="C:nucleus"/>
    <property type="evidence" value="ECO:0000318"/>
    <property type="project" value="GO_Central"/>
</dbReference>
<feature type="region of interest" description="Disordered" evidence="3">
    <location>
        <begin position="218"/>
        <end position="280"/>
    </location>
</feature>
<dbReference type="GeneID" id="23566505"/>
<dbReference type="Gene3D" id="1.10.10.790">
    <property type="entry name" value="Surp module"/>
    <property type="match status" value="1"/>
</dbReference>
<reference evidence="7 8" key="1">
    <citation type="journal article" date="2006" name="Nature">
        <title>Insights from the genome of the biotrophic fungal plant pathogen Ustilago maydis.</title>
        <authorList>
            <person name="Kamper J."/>
            <person name="Kahmann R."/>
            <person name="Bolker M."/>
            <person name="Ma L.J."/>
            <person name="Brefort T."/>
            <person name="Saville B.J."/>
            <person name="Banuett F."/>
            <person name="Kronstad J.W."/>
            <person name="Gold S.E."/>
            <person name="Muller O."/>
            <person name="Perlin M.H."/>
            <person name="Wosten H.A."/>
            <person name="de Vries R."/>
            <person name="Ruiz-Herrera J."/>
            <person name="Reynaga-Pena C.G."/>
            <person name="Snetselaar K."/>
            <person name="McCann M."/>
            <person name="Perez-Martin J."/>
            <person name="Feldbrugge M."/>
            <person name="Basse C.W."/>
            <person name="Steinberg G."/>
            <person name="Ibeas J.I."/>
            <person name="Holloman W."/>
            <person name="Guzman P."/>
            <person name="Farman M."/>
            <person name="Stajich J.E."/>
            <person name="Sentandreu R."/>
            <person name="Gonzalez-Prieto J.M."/>
            <person name="Kennell J.C."/>
            <person name="Molina L."/>
            <person name="Schirawski J."/>
            <person name="Mendoza-Mendoza A."/>
            <person name="Greilinger D."/>
            <person name="Munch K."/>
            <person name="Rossel N."/>
            <person name="Scherer M."/>
            <person name="Vranes M."/>
            <person name="Ladendorf O."/>
            <person name="Vincon V."/>
            <person name="Fuchs U."/>
            <person name="Sandrock B."/>
            <person name="Meng S."/>
            <person name="Ho E.C."/>
            <person name="Cahill M.J."/>
            <person name="Boyce K.J."/>
            <person name="Klose J."/>
            <person name="Klosterman S.J."/>
            <person name="Deelstra H.J."/>
            <person name="Ortiz-Castellanos L."/>
            <person name="Li W."/>
            <person name="Sanchez-Alonso P."/>
            <person name="Schreier P.H."/>
            <person name="Hauser-Hahn I."/>
            <person name="Vaupel M."/>
            <person name="Koopmann E."/>
            <person name="Friedrich G."/>
            <person name="Voss H."/>
            <person name="Schluter T."/>
            <person name="Margolis J."/>
            <person name="Platt D."/>
            <person name="Swimmer C."/>
            <person name="Gnirke A."/>
            <person name="Chen F."/>
            <person name="Vysotskaia V."/>
            <person name="Mannhaupt G."/>
            <person name="Guldener U."/>
            <person name="Munsterkotter M."/>
            <person name="Haase D."/>
            <person name="Oesterheld M."/>
            <person name="Mewes H.W."/>
            <person name="Mauceli E.W."/>
            <person name="DeCaprio D."/>
            <person name="Wade C.M."/>
            <person name="Butler J."/>
            <person name="Young S."/>
            <person name="Jaffe D.B."/>
            <person name="Calvo S."/>
            <person name="Nusbaum C."/>
            <person name="Galagan J."/>
            <person name="Birren B.W."/>
        </authorList>
    </citation>
    <scope>NUCLEOTIDE SEQUENCE [LARGE SCALE GENOMIC DNA]</scope>
    <source>
        <strain evidence="8">DSM 14603 / FGSC 9021 / UM521</strain>
    </source>
</reference>
<dbReference type="InterPro" id="IPR035967">
    <property type="entry name" value="SWAP/Surp_sf"/>
</dbReference>
<dbReference type="SMART" id="SM00648">
    <property type="entry name" value="SWAP"/>
    <property type="match status" value="1"/>
</dbReference>
<dbReference type="PROSITE" id="PS50128">
    <property type="entry name" value="SURP"/>
    <property type="match status" value="1"/>
</dbReference>
<keyword evidence="8" id="KW-1185">Reference proteome</keyword>
<evidence type="ECO:0000259" key="6">
    <source>
        <dbReference type="PROSITE" id="PS51391"/>
    </source>
</evidence>
<feature type="region of interest" description="Disordered" evidence="3">
    <location>
        <begin position="433"/>
        <end position="452"/>
    </location>
</feature>
<dbReference type="Gene3D" id="1.25.40.90">
    <property type="match status" value="1"/>
</dbReference>
<dbReference type="PROSITE" id="PS50102">
    <property type="entry name" value="RRM"/>
    <property type="match status" value="1"/>
</dbReference>
<evidence type="ECO:0008006" key="9">
    <source>
        <dbReference type="Google" id="ProtNLM"/>
    </source>
</evidence>
<dbReference type="Pfam" id="PF01805">
    <property type="entry name" value="Surp"/>
    <property type="match status" value="1"/>
</dbReference>
<feature type="domain" description="RRM" evidence="4">
    <location>
        <begin position="336"/>
        <end position="417"/>
    </location>
</feature>
<dbReference type="Proteomes" id="UP000000561">
    <property type="component" value="Chromosome 10"/>
</dbReference>
<evidence type="ECO:0000259" key="5">
    <source>
        <dbReference type="PROSITE" id="PS50128"/>
    </source>
</evidence>
<dbReference type="InterPro" id="IPR006569">
    <property type="entry name" value="CID_dom"/>
</dbReference>
<dbReference type="KEGG" id="uma:UMAG_10477"/>
<dbReference type="EMBL" id="CM003149">
    <property type="protein sequence ID" value="KIS68086.1"/>
    <property type="molecule type" value="Genomic_DNA"/>
</dbReference>
<dbReference type="eggNOG" id="KOG0151">
    <property type="taxonomic scope" value="Eukaryota"/>
</dbReference>
<organism evidence="7 8">
    <name type="scientific">Mycosarcoma maydis</name>
    <name type="common">Corn smut fungus</name>
    <name type="synonym">Ustilago maydis</name>
    <dbReference type="NCBI Taxonomy" id="5270"/>
    <lineage>
        <taxon>Eukaryota</taxon>
        <taxon>Fungi</taxon>
        <taxon>Dikarya</taxon>
        <taxon>Basidiomycota</taxon>
        <taxon>Ustilaginomycotina</taxon>
        <taxon>Ustilaginomycetes</taxon>
        <taxon>Ustilaginales</taxon>
        <taxon>Ustilaginaceae</taxon>
        <taxon>Mycosarcoma</taxon>
    </lineage>
</organism>
<gene>
    <name evidence="7" type="ORF">UMAG_10477</name>
</gene>
<dbReference type="InterPro" id="IPR051485">
    <property type="entry name" value="SR-CTD_assoc_factor"/>
</dbReference>
<dbReference type="Pfam" id="PF00076">
    <property type="entry name" value="RRM_1"/>
    <property type="match status" value="1"/>
</dbReference>
<feature type="compositionally biased region" description="Basic and acidic residues" evidence="3">
    <location>
        <begin position="152"/>
        <end position="168"/>
    </location>
</feature>
<evidence type="ECO:0000256" key="1">
    <source>
        <dbReference type="ARBA" id="ARBA00022884"/>
    </source>
</evidence>
<name>A0A0D1DWZ8_MYCMD</name>
<dbReference type="SUPFAM" id="SSF109905">
    <property type="entry name" value="Surp module (SWAP domain)"/>
    <property type="match status" value="1"/>
</dbReference>
<feature type="domain" description="CID" evidence="6">
    <location>
        <begin position="584"/>
        <end position="729"/>
    </location>
</feature>
<sequence>MAYGSNSNSSSSSGSYASRPSRLSRIDLGANDDGDLDYSEQAGPSNRSRHIPSERAFHSSSSTRQTHEAGLYYDRDTTLRSSRTRYEPACRPPIRPRSRSASPQPDADVLAYIRAQKEQDTSKSNHELELVEHLKREKFQHGAGKLKSRAHKEREAEQRKKKQAQEDAAKAYNDFVAAMRADDERDAEEIDGSSAAQNVGRKKSMGFVAAGGKAYVGSRTDSAQSKPITVPEQETRQTESRPTVPLKRVSTAFSDDSSDDKVGTNTTAHAHKEPPQRKRHQAMSTFLTQLQTEQAERESRLSDLASSTNVSISTLLAHETLSKPGSRQLTSDPLSTNICILSLPPNVDERSMGEFFAAWGDVATVKIMWPRGEQRERLAGLTGFVAFMKRGEAEYAFKQADGAMWGGVRIKLSWGKAMPLPNRAMYPMFSEHRADRQTEDHRSGANSSRTNSAIPHLIIRHRTAGASTEDQRQKIRDQVHNQYPEMQRQLIETVASRIRSNGAHFEHILREREAENAQFAFLFEPDSVLHHYFRICLDAHYVVPAREEPFGDQGSDELYSTDSGEESETRRCASARSTTLGVPLAPLAQRRFHSMLRSLTLRRERIARITAFALDHATSYTSIVSILISSLLQARTPIPRKLARLYAISDILHNAGSPISNAWRYRAALESQLPLVFAHLGQVATCFEGRMRREEFKAKVVALLDIWDGWIVLSPHVLARLRSVFHRPPVVGAAKVPEDKIQQEHVDGEALNSNASHAAAECMSSTVMDGEEDVDGEAL</sequence>
<evidence type="ECO:0000259" key="4">
    <source>
        <dbReference type="PROSITE" id="PS50102"/>
    </source>
</evidence>
<feature type="compositionally biased region" description="Low complexity" evidence="3">
    <location>
        <begin position="1"/>
        <end position="18"/>
    </location>
</feature>
<dbReference type="SMART" id="SM00582">
    <property type="entry name" value="RPR"/>
    <property type="match status" value="1"/>
</dbReference>
<dbReference type="AlphaFoldDB" id="A0A0D1DWZ8"/>
<accession>A0A0D1DWZ8</accession>
<dbReference type="Gene3D" id="3.30.70.330">
    <property type="match status" value="1"/>
</dbReference>